<dbReference type="EMBL" id="QUZK01000012">
    <property type="protein sequence ID" value="RFF32321.1"/>
    <property type="molecule type" value="Genomic_DNA"/>
</dbReference>
<evidence type="ECO:0000256" key="3">
    <source>
        <dbReference type="ARBA" id="ARBA00011245"/>
    </source>
</evidence>
<dbReference type="PROSITE" id="PS51257">
    <property type="entry name" value="PROKAR_LIPOPROTEIN"/>
    <property type="match status" value="1"/>
</dbReference>
<reference evidence="13 14" key="1">
    <citation type="submission" date="2018-08" db="EMBL/GenBank/DDBJ databases">
        <title>Wenzhouxiangella salilacus sp. nov., a novel bacterium isolated from a saline lake in Xinjiang Province, China.</title>
        <authorList>
            <person name="Han S."/>
        </authorList>
    </citation>
    <scope>NUCLEOTIDE SEQUENCE [LARGE SCALE GENOMIC DNA]</scope>
    <source>
        <strain evidence="13 14">XDB06</strain>
    </source>
</reference>
<dbReference type="SUPFAM" id="SSF89392">
    <property type="entry name" value="Prokaryotic lipoproteins and lipoprotein localization factors"/>
    <property type="match status" value="1"/>
</dbReference>
<evidence type="ECO:0000256" key="1">
    <source>
        <dbReference type="ARBA" id="ARBA00004459"/>
    </source>
</evidence>
<dbReference type="Gene3D" id="2.50.20.10">
    <property type="entry name" value="Lipoprotein localisation LolA/LolB/LppX"/>
    <property type="match status" value="1"/>
</dbReference>
<dbReference type="GO" id="GO:0015031">
    <property type="term" value="P:protein transport"/>
    <property type="evidence" value="ECO:0007669"/>
    <property type="project" value="UniProtKB-KW"/>
</dbReference>
<dbReference type="Proteomes" id="UP000260351">
    <property type="component" value="Unassembled WGS sequence"/>
</dbReference>
<dbReference type="AlphaFoldDB" id="A0A3E1KCB5"/>
<evidence type="ECO:0000256" key="11">
    <source>
        <dbReference type="ARBA" id="ARBA00023237"/>
    </source>
</evidence>
<evidence type="ECO:0000256" key="5">
    <source>
        <dbReference type="ARBA" id="ARBA00022448"/>
    </source>
</evidence>
<dbReference type="InterPro" id="IPR029046">
    <property type="entry name" value="LolA/LolB/LppX"/>
</dbReference>
<evidence type="ECO:0000256" key="9">
    <source>
        <dbReference type="ARBA" id="ARBA00023139"/>
    </source>
</evidence>
<keyword evidence="14" id="KW-1185">Reference proteome</keyword>
<name>A0A3E1KCB5_9GAMM</name>
<evidence type="ECO:0000256" key="8">
    <source>
        <dbReference type="ARBA" id="ARBA00023136"/>
    </source>
</evidence>
<keyword evidence="7" id="KW-0653">Protein transport</keyword>
<dbReference type="OrthoDB" id="9797618at2"/>
<evidence type="ECO:0000256" key="12">
    <source>
        <dbReference type="ARBA" id="ARBA00023288"/>
    </source>
</evidence>
<evidence type="ECO:0000256" key="7">
    <source>
        <dbReference type="ARBA" id="ARBA00022927"/>
    </source>
</evidence>
<accession>A0A3E1KCB5</accession>
<keyword evidence="10" id="KW-0143">Chaperone</keyword>
<dbReference type="InterPro" id="IPR004565">
    <property type="entry name" value="OM_lipoprot_LolB"/>
</dbReference>
<keyword evidence="12 13" id="KW-0449">Lipoprotein</keyword>
<dbReference type="Pfam" id="PF03550">
    <property type="entry name" value="LolB"/>
    <property type="match status" value="1"/>
</dbReference>
<comment type="subunit">
    <text evidence="3">Monomer.</text>
</comment>
<dbReference type="GO" id="GO:0009279">
    <property type="term" value="C:cell outer membrane"/>
    <property type="evidence" value="ECO:0007669"/>
    <property type="project" value="UniProtKB-SubCell"/>
</dbReference>
<keyword evidence="6" id="KW-0732">Signal</keyword>
<evidence type="ECO:0000313" key="14">
    <source>
        <dbReference type="Proteomes" id="UP000260351"/>
    </source>
</evidence>
<comment type="similarity">
    <text evidence="2">Belongs to the LolB family.</text>
</comment>
<evidence type="ECO:0000256" key="6">
    <source>
        <dbReference type="ARBA" id="ARBA00022729"/>
    </source>
</evidence>
<sequence length="204" mass="22700">MSERITAPARIALAFLVVLILAACATREQRPAGAWLSEREAWFEEHAQWSISGRVGLHDGERGGSLGFTWRAEGDEHHIHLRTSAGGQQWRLRFSPGRAVLQGSEVGRLAGTNPDPLVEEAVGWPIPVHALSWWIRGLVPPEGGELRFAGDGTLAGVTDPLWALEYKHFDRVEGRLLPARLEARSDRYTVRIVIADWRFGVEAR</sequence>
<keyword evidence="8" id="KW-0472">Membrane</keyword>
<evidence type="ECO:0000256" key="10">
    <source>
        <dbReference type="ARBA" id="ARBA00023186"/>
    </source>
</evidence>
<comment type="subcellular location">
    <subcellularLocation>
        <location evidence="1">Cell outer membrane</location>
        <topology evidence="1">Lipid-anchor</topology>
    </subcellularLocation>
</comment>
<keyword evidence="11" id="KW-0998">Cell outer membrane</keyword>
<dbReference type="NCBIfam" id="TIGR00548">
    <property type="entry name" value="lolB"/>
    <property type="match status" value="1"/>
</dbReference>
<dbReference type="CDD" id="cd16326">
    <property type="entry name" value="LolB"/>
    <property type="match status" value="1"/>
</dbReference>
<gene>
    <name evidence="13" type="primary">lolB</name>
    <name evidence="13" type="ORF">DZC52_02335</name>
</gene>
<protein>
    <recommendedName>
        <fullName evidence="4">Outer-membrane lipoprotein LolB</fullName>
    </recommendedName>
</protein>
<keyword evidence="9" id="KW-0564">Palmitate</keyword>
<evidence type="ECO:0000313" key="13">
    <source>
        <dbReference type="EMBL" id="RFF32321.1"/>
    </source>
</evidence>
<organism evidence="13 14">
    <name type="scientific">Wenzhouxiangella sediminis</name>
    <dbReference type="NCBI Taxonomy" id="1792836"/>
    <lineage>
        <taxon>Bacteria</taxon>
        <taxon>Pseudomonadati</taxon>
        <taxon>Pseudomonadota</taxon>
        <taxon>Gammaproteobacteria</taxon>
        <taxon>Chromatiales</taxon>
        <taxon>Wenzhouxiangellaceae</taxon>
        <taxon>Wenzhouxiangella</taxon>
    </lineage>
</organism>
<proteinExistence type="inferred from homology"/>
<evidence type="ECO:0000256" key="4">
    <source>
        <dbReference type="ARBA" id="ARBA00016202"/>
    </source>
</evidence>
<dbReference type="RefSeq" id="WP_116649503.1">
    <property type="nucleotide sequence ID" value="NZ_QUZK01000012.1"/>
</dbReference>
<comment type="caution">
    <text evidence="13">The sequence shown here is derived from an EMBL/GenBank/DDBJ whole genome shotgun (WGS) entry which is preliminary data.</text>
</comment>
<keyword evidence="5" id="KW-0813">Transport</keyword>
<evidence type="ECO:0000256" key="2">
    <source>
        <dbReference type="ARBA" id="ARBA00009696"/>
    </source>
</evidence>